<proteinExistence type="inferred from homology"/>
<dbReference type="InterPro" id="IPR011990">
    <property type="entry name" value="TPR-like_helical_dom_sf"/>
</dbReference>
<feature type="domain" description="TonB C-terminal" evidence="10">
    <location>
        <begin position="7"/>
        <end position="103"/>
    </location>
</feature>
<dbReference type="PANTHER" id="PTHR33446">
    <property type="entry name" value="PROTEIN TONB-RELATED"/>
    <property type="match status" value="1"/>
</dbReference>
<organism evidence="11 12">
    <name type="scientific">Alistipes finegoldii (strain DSM 17242 / JCM 16770 / CCUG 46020 / CIP 107999 / KCTC 15236 / AHN 2437)</name>
    <dbReference type="NCBI Taxonomy" id="679935"/>
    <lineage>
        <taxon>Bacteria</taxon>
        <taxon>Pseudomonadati</taxon>
        <taxon>Bacteroidota</taxon>
        <taxon>Bacteroidia</taxon>
        <taxon>Bacteroidales</taxon>
        <taxon>Rikenellaceae</taxon>
        <taxon>Alistipes</taxon>
    </lineage>
</organism>
<dbReference type="GO" id="GO:0031992">
    <property type="term" value="F:energy transducer activity"/>
    <property type="evidence" value="ECO:0007669"/>
    <property type="project" value="TreeGrafter"/>
</dbReference>
<dbReference type="GO" id="GO:0055085">
    <property type="term" value="P:transmembrane transport"/>
    <property type="evidence" value="ECO:0007669"/>
    <property type="project" value="InterPro"/>
</dbReference>
<comment type="subcellular location">
    <subcellularLocation>
        <location evidence="1">Cell inner membrane</location>
        <topology evidence="1">Single-pass membrane protein</topology>
        <orientation evidence="1">Periplasmic side</orientation>
    </subcellularLocation>
</comment>
<dbReference type="Pfam" id="PF03544">
    <property type="entry name" value="TonB_C"/>
    <property type="match status" value="1"/>
</dbReference>
<evidence type="ECO:0000259" key="10">
    <source>
        <dbReference type="PROSITE" id="PS52015"/>
    </source>
</evidence>
<dbReference type="SUPFAM" id="SSF74653">
    <property type="entry name" value="TolA/TonB C-terminal domain"/>
    <property type="match status" value="1"/>
</dbReference>
<evidence type="ECO:0000256" key="1">
    <source>
        <dbReference type="ARBA" id="ARBA00004383"/>
    </source>
</evidence>
<keyword evidence="3" id="KW-0813">Transport</keyword>
<dbReference type="PANTHER" id="PTHR33446:SF2">
    <property type="entry name" value="PROTEIN TONB"/>
    <property type="match status" value="1"/>
</dbReference>
<dbReference type="HOGENOM" id="CLU_920206_0_0_10"/>
<evidence type="ECO:0000313" key="11">
    <source>
        <dbReference type="EMBL" id="AFL78879.1"/>
    </source>
</evidence>
<evidence type="ECO:0000256" key="4">
    <source>
        <dbReference type="ARBA" id="ARBA00022475"/>
    </source>
</evidence>
<evidence type="ECO:0000256" key="2">
    <source>
        <dbReference type="ARBA" id="ARBA00006555"/>
    </source>
</evidence>
<dbReference type="InterPro" id="IPR006260">
    <property type="entry name" value="TonB/TolA_C"/>
</dbReference>
<dbReference type="PROSITE" id="PS52015">
    <property type="entry name" value="TONB_CTD"/>
    <property type="match status" value="1"/>
</dbReference>
<evidence type="ECO:0000256" key="8">
    <source>
        <dbReference type="ARBA" id="ARBA00022989"/>
    </source>
</evidence>
<name>I3YPG1_ALIFI</name>
<dbReference type="GO" id="GO:0098797">
    <property type="term" value="C:plasma membrane protein complex"/>
    <property type="evidence" value="ECO:0007669"/>
    <property type="project" value="TreeGrafter"/>
</dbReference>
<dbReference type="AlphaFoldDB" id="I3YPG1"/>
<dbReference type="SUPFAM" id="SSF48452">
    <property type="entry name" value="TPR-like"/>
    <property type="match status" value="1"/>
</dbReference>
<keyword evidence="5" id="KW-0997">Cell inner membrane</keyword>
<keyword evidence="4" id="KW-1003">Cell membrane</keyword>
<dbReference type="Gene3D" id="3.30.1150.10">
    <property type="match status" value="1"/>
</dbReference>
<dbReference type="eggNOG" id="COG0810">
    <property type="taxonomic scope" value="Bacteria"/>
</dbReference>
<dbReference type="Proteomes" id="UP000006052">
    <property type="component" value="Chromosome"/>
</dbReference>
<dbReference type="Gene3D" id="1.25.40.10">
    <property type="entry name" value="Tetratricopeptide repeat domain"/>
    <property type="match status" value="1"/>
</dbReference>
<dbReference type="NCBIfam" id="TIGR01352">
    <property type="entry name" value="tonB_Cterm"/>
    <property type="match status" value="1"/>
</dbReference>
<keyword evidence="9" id="KW-0472">Membrane</keyword>
<dbReference type="InterPro" id="IPR037682">
    <property type="entry name" value="TonB_C"/>
</dbReference>
<evidence type="ECO:0000256" key="5">
    <source>
        <dbReference type="ARBA" id="ARBA00022519"/>
    </source>
</evidence>
<sequence length="302" mass="34456">MPSFQGGDLDTFRKWVNANVVYPQLALENGISGRVVTSFVIEKDGSLSNIEIIQSPDKILSAEVMRVLLLAPAWTPGTQKGKVVRVRYTLPCDFSFSDDAPSTENEQKTPKTPNFDKGIENYKQEKYSEAIEYFLHSLGTEKHEIGLVYIYLSFSYYHLSKMDDAYGFANRAVKYFTPISEYLANYKDAILDALYLKANFDFDYSQQRENWKPYALSAVNNYQLIIANFTDSLDAKVFQEINMRCGGLKYILGQSDYRKYLQNGGAEGQEMLQKIIKTQQNPTSTNAKKSTQLIKDKSFKIE</sequence>
<dbReference type="EMBL" id="CP003274">
    <property type="protein sequence ID" value="AFL78879.1"/>
    <property type="molecule type" value="Genomic_DNA"/>
</dbReference>
<gene>
    <name evidence="11" type="ordered locus">Alfi_2617</name>
</gene>
<keyword evidence="6" id="KW-0812">Transmembrane</keyword>
<dbReference type="PATRIC" id="fig|679935.3.peg.2535"/>
<dbReference type="eggNOG" id="COG0457">
    <property type="taxonomic scope" value="Bacteria"/>
</dbReference>
<protein>
    <submittedName>
        <fullName evidence="11">TonB family protein</fullName>
    </submittedName>
</protein>
<dbReference type="GO" id="GO:0015031">
    <property type="term" value="P:protein transport"/>
    <property type="evidence" value="ECO:0007669"/>
    <property type="project" value="UniProtKB-KW"/>
</dbReference>
<keyword evidence="8" id="KW-1133">Transmembrane helix</keyword>
<dbReference type="InterPro" id="IPR051045">
    <property type="entry name" value="TonB-dependent_transducer"/>
</dbReference>
<evidence type="ECO:0000313" key="12">
    <source>
        <dbReference type="Proteomes" id="UP000006052"/>
    </source>
</evidence>
<evidence type="ECO:0000256" key="7">
    <source>
        <dbReference type="ARBA" id="ARBA00022927"/>
    </source>
</evidence>
<accession>I3YPG1</accession>
<evidence type="ECO:0000256" key="6">
    <source>
        <dbReference type="ARBA" id="ARBA00022692"/>
    </source>
</evidence>
<dbReference type="STRING" id="679935.Alfi_2617"/>
<keyword evidence="7" id="KW-0653">Protein transport</keyword>
<evidence type="ECO:0000256" key="9">
    <source>
        <dbReference type="ARBA" id="ARBA00023136"/>
    </source>
</evidence>
<evidence type="ECO:0000256" key="3">
    <source>
        <dbReference type="ARBA" id="ARBA00022448"/>
    </source>
</evidence>
<dbReference type="KEGG" id="afd:Alfi_2617"/>
<comment type="similarity">
    <text evidence="2">Belongs to the TonB family.</text>
</comment>
<reference evidence="12" key="1">
    <citation type="journal article" date="2013" name="Stand. Genomic Sci.">
        <title>Complete genome sequence of the bile-resistant pigment-producing anaerobe Alistipes finegoldii type strain (AHN2437(T)).</title>
        <authorList>
            <person name="Mavromatis K."/>
            <person name="Stackebrandt E."/>
            <person name="Munk C."/>
            <person name="Lapidus A."/>
            <person name="Nolan M."/>
            <person name="Lucas S."/>
            <person name="Hammon N."/>
            <person name="Deshpande S."/>
            <person name="Cheng J.F."/>
            <person name="Tapia R."/>
            <person name="Goodwin L.A."/>
            <person name="Pitluck S."/>
            <person name="Liolios K."/>
            <person name="Pagani I."/>
            <person name="Ivanova N."/>
            <person name="Mikhailova N."/>
            <person name="Huntemann M."/>
            <person name="Pati A."/>
            <person name="Chen A."/>
            <person name="Palaniappan K."/>
            <person name="Land M."/>
            <person name="Hauser L."/>
            <person name="Rohde M."/>
            <person name="Gronow S."/>
            <person name="Goker M."/>
            <person name="Detter J.C."/>
            <person name="Bristow J."/>
            <person name="Eisen J.A."/>
            <person name="Markowitz V."/>
            <person name="Hugenholtz P."/>
            <person name="Kyrpides N.C."/>
            <person name="Klenk H.P."/>
            <person name="Woyke T."/>
        </authorList>
    </citation>
    <scope>NUCLEOTIDE SEQUENCE</scope>
    <source>
        <strain evidence="12">DSM 17242 / JCM 16770 / AHN 2437 / CCUG 46020 / CIP 107999</strain>
    </source>
</reference>